<reference evidence="2" key="1">
    <citation type="submission" date="2020-06" db="EMBL/GenBank/DDBJ databases">
        <title>Draft genomic sequence of Geomonas sp. Red330.</title>
        <authorList>
            <person name="Itoh H."/>
            <person name="Zhenxing X."/>
            <person name="Ushijima N."/>
            <person name="Masuda Y."/>
            <person name="Shiratori Y."/>
            <person name="Senoo K."/>
        </authorList>
    </citation>
    <scope>NUCLEOTIDE SEQUENCE [LARGE SCALE GENOMIC DNA]</scope>
    <source>
        <strain evidence="2">Red330</strain>
    </source>
</reference>
<keyword evidence="2" id="KW-1185">Reference proteome</keyword>
<gene>
    <name evidence="1" type="ORF">GMST_14310</name>
</gene>
<dbReference type="EMBL" id="BLXX01000003">
    <property type="protein sequence ID" value="GFO59106.1"/>
    <property type="molecule type" value="Genomic_DNA"/>
</dbReference>
<sequence length="64" mass="7441">MKTSDFNAQLHFHFEKSDSSASNFPSPKVICFQQAAKARNTEAIRAKERDVLEKIVRVSKRYPW</sequence>
<dbReference type="AlphaFoldDB" id="A0A6V8MGJ2"/>
<proteinExistence type="predicted"/>
<evidence type="ECO:0000313" key="1">
    <source>
        <dbReference type="EMBL" id="GFO59106.1"/>
    </source>
</evidence>
<dbReference type="RefSeq" id="WP_183353946.1">
    <property type="nucleotide sequence ID" value="NZ_BLXX01000003.1"/>
</dbReference>
<protein>
    <submittedName>
        <fullName evidence="1">Uncharacterized protein</fullName>
    </submittedName>
</protein>
<name>A0A6V8MGJ2_9BACT</name>
<dbReference type="Proteomes" id="UP000556026">
    <property type="component" value="Unassembled WGS sequence"/>
</dbReference>
<evidence type="ECO:0000313" key="2">
    <source>
        <dbReference type="Proteomes" id="UP000556026"/>
    </source>
</evidence>
<organism evidence="1 2">
    <name type="scientific">Geomonas silvestris</name>
    <dbReference type="NCBI Taxonomy" id="2740184"/>
    <lineage>
        <taxon>Bacteria</taxon>
        <taxon>Pseudomonadati</taxon>
        <taxon>Thermodesulfobacteriota</taxon>
        <taxon>Desulfuromonadia</taxon>
        <taxon>Geobacterales</taxon>
        <taxon>Geobacteraceae</taxon>
        <taxon>Geomonas</taxon>
    </lineage>
</organism>
<comment type="caution">
    <text evidence="1">The sequence shown here is derived from an EMBL/GenBank/DDBJ whole genome shotgun (WGS) entry which is preliminary data.</text>
</comment>
<accession>A0A6V8MGJ2</accession>